<evidence type="ECO:0000259" key="7">
    <source>
        <dbReference type="PROSITE" id="PS50801"/>
    </source>
</evidence>
<dbReference type="Pfam" id="PF00027">
    <property type="entry name" value="cNMP_binding"/>
    <property type="match status" value="1"/>
</dbReference>
<feature type="transmembrane region" description="Helical" evidence="5">
    <location>
        <begin position="220"/>
        <end position="240"/>
    </location>
</feature>
<dbReference type="InterPro" id="IPR052706">
    <property type="entry name" value="Membrane-Transporter-like"/>
</dbReference>
<dbReference type="GO" id="GO:0016020">
    <property type="term" value="C:membrane"/>
    <property type="evidence" value="ECO:0007669"/>
    <property type="project" value="UniProtKB-SubCell"/>
</dbReference>
<evidence type="ECO:0000259" key="6">
    <source>
        <dbReference type="PROSITE" id="PS50042"/>
    </source>
</evidence>
<dbReference type="Gene3D" id="2.60.120.10">
    <property type="entry name" value="Jelly Rolls"/>
    <property type="match status" value="1"/>
</dbReference>
<dbReference type="InterPro" id="IPR036513">
    <property type="entry name" value="STAS_dom_sf"/>
</dbReference>
<dbReference type="PROSITE" id="PS50801">
    <property type="entry name" value="STAS"/>
    <property type="match status" value="1"/>
</dbReference>
<dbReference type="Gene3D" id="3.30.750.24">
    <property type="entry name" value="STAS domain"/>
    <property type="match status" value="1"/>
</dbReference>
<dbReference type="KEGG" id="tog:HNI00_00415"/>
<keyword evidence="3 5" id="KW-1133">Transmembrane helix</keyword>
<keyword evidence="4 5" id="KW-0472">Membrane</keyword>
<evidence type="ECO:0000256" key="3">
    <source>
        <dbReference type="ARBA" id="ARBA00022989"/>
    </source>
</evidence>
<reference evidence="8" key="1">
    <citation type="submission" date="2020-05" db="EMBL/GenBank/DDBJ databases">
        <authorList>
            <person name="Zhu T."/>
            <person name="Keshari N."/>
            <person name="Lu X."/>
        </authorList>
    </citation>
    <scope>NUCLEOTIDE SEQUENCE</scope>
    <source>
        <strain evidence="8">NK1-22</strain>
    </source>
</reference>
<dbReference type="CDD" id="cd00038">
    <property type="entry name" value="CAP_ED"/>
    <property type="match status" value="1"/>
</dbReference>
<feature type="transmembrane region" description="Helical" evidence="5">
    <location>
        <begin position="358"/>
        <end position="379"/>
    </location>
</feature>
<name>A0AA96Y2N8_9CYAN</name>
<evidence type="ECO:0000313" key="8">
    <source>
        <dbReference type="EMBL" id="WOB41811.1"/>
    </source>
</evidence>
<comment type="subcellular location">
    <subcellularLocation>
        <location evidence="1">Membrane</location>
        <topology evidence="1">Multi-pass membrane protein</topology>
    </subcellularLocation>
</comment>
<evidence type="ECO:0000256" key="1">
    <source>
        <dbReference type="ARBA" id="ARBA00004141"/>
    </source>
</evidence>
<dbReference type="RefSeq" id="WP_316789691.1">
    <property type="nucleotide sequence ID" value="NZ_CP053540.1"/>
</dbReference>
<dbReference type="PANTHER" id="PTHR43310:SF2">
    <property type="entry name" value="SLC26A_SULP TRANSPORTER DOMAIN-CONTAINING PROTEIN"/>
    <property type="match status" value="1"/>
</dbReference>
<gene>
    <name evidence="8" type="ORF">HNI00_00415</name>
</gene>
<feature type="domain" description="STAS" evidence="7">
    <location>
        <begin position="472"/>
        <end position="589"/>
    </location>
</feature>
<feature type="transmembrane region" description="Helical" evidence="5">
    <location>
        <begin position="327"/>
        <end position="346"/>
    </location>
</feature>
<dbReference type="PROSITE" id="PS50042">
    <property type="entry name" value="CNMP_BINDING_3"/>
    <property type="match status" value="1"/>
</dbReference>
<dbReference type="InterPro" id="IPR002645">
    <property type="entry name" value="STAS_dom"/>
</dbReference>
<protein>
    <submittedName>
        <fullName evidence="8">SLC26A/SulP transporter family protein</fullName>
    </submittedName>
</protein>
<accession>A0AA96Y2N8</accession>
<proteinExistence type="predicted"/>
<feature type="transmembrane region" description="Helical" evidence="5">
    <location>
        <begin position="120"/>
        <end position="143"/>
    </location>
</feature>
<feature type="transmembrane region" description="Helical" evidence="5">
    <location>
        <begin position="287"/>
        <end position="307"/>
    </location>
</feature>
<evidence type="ECO:0000256" key="2">
    <source>
        <dbReference type="ARBA" id="ARBA00022692"/>
    </source>
</evidence>
<feature type="transmembrane region" description="Helical" evidence="5">
    <location>
        <begin position="31"/>
        <end position="53"/>
    </location>
</feature>
<dbReference type="InterPro" id="IPR011547">
    <property type="entry name" value="SLC26A/SulP_dom"/>
</dbReference>
<dbReference type="PANTHER" id="PTHR43310">
    <property type="entry name" value="SULFATE TRANSPORTER YBAR-RELATED"/>
    <property type="match status" value="1"/>
</dbReference>
<dbReference type="InterPro" id="IPR018490">
    <property type="entry name" value="cNMP-bd_dom_sf"/>
</dbReference>
<dbReference type="CDD" id="cd07042">
    <property type="entry name" value="STAS_SulP_like_sulfate_transporter"/>
    <property type="match status" value="1"/>
</dbReference>
<evidence type="ECO:0000256" key="4">
    <source>
        <dbReference type="ARBA" id="ARBA00023136"/>
    </source>
</evidence>
<feature type="transmembrane region" description="Helical" evidence="5">
    <location>
        <begin position="385"/>
        <end position="405"/>
    </location>
</feature>
<sequence length="750" mass="81778">MPPTAKARWTRQNFRALIQQELQPSRLIPSLTAGMIAGIFLVVYAVSFGALIFSGELTPFVSTGIGLVLFTAITVSIIVALGSSLPGVLIIPQDGPGVILSLLISAMVTKLSGSATPAALFATAVMAIATTSLLTGVVCFLLGTYRLGNLTRFAPYPVIGGFLSGTGYLIAQSGFSLLSDRFFSFAEINILLQPQLLIRWVPGVIFGLLLLWILRHRDSIFIVPGMVFFGSLIFYVLLFLTQTSIAEAREYGLLLPEFPQGALWRPIEPSLLFQANWQAIGEQLPRIISIMLVTVMMLLLNSTGIELASRQDIDLNQELRAAGLGNILAGLGGGIIGFHGLGLSTLCSVKIGAKSRFVGILAALVCVVILFSGGLAALIPKAVLGGMLVFLGLSFLVEWVYDAWFKLSKADYVLAQIILLVIALVGFLEGVGLGLAIAMVLFVVNYSRTRVAKHILSGTNYRSRVGRSPTEQRALRQEGEQLYILDLQGFLFFGTATTLINQIQQRIQAEQLVSPKFVVLNFQAVTGLDSSAVLGFEKLKQVAQRESFNLLFTHLSPEIAEQIQRSGLIQEDDPTCLIFPDLDRGVEWCENQILSAISWRRKKSLPLVLQMENWFPNSPQIAEIGTYLEELDLAAGDALFREGEAAIALYILEFGQVTVWAQADQQATAKRLQTLGAGSFVGEMEFFSNTAHQTTAIADMPSTIYQMTQTALTHMQAENPQGAIAFQKAMNQLMAERLSQAYQEINQLLD</sequence>
<organism evidence="8">
    <name type="scientific">Thermoleptolyngbya oregonensis NK1-22</name>
    <dbReference type="NCBI Taxonomy" id="2547457"/>
    <lineage>
        <taxon>Bacteria</taxon>
        <taxon>Bacillati</taxon>
        <taxon>Cyanobacteriota</taxon>
        <taxon>Cyanophyceae</taxon>
        <taxon>Oculatellales</taxon>
        <taxon>Oculatellaceae</taxon>
        <taxon>Thermoleptolyngbya</taxon>
    </lineage>
</organism>
<feature type="transmembrane region" description="Helical" evidence="5">
    <location>
        <begin position="60"/>
        <end position="81"/>
    </location>
</feature>
<dbReference type="SUPFAM" id="SSF51206">
    <property type="entry name" value="cAMP-binding domain-like"/>
    <property type="match status" value="1"/>
</dbReference>
<feature type="transmembrane region" description="Helical" evidence="5">
    <location>
        <begin position="417"/>
        <end position="444"/>
    </location>
</feature>
<dbReference type="EMBL" id="CP053540">
    <property type="protein sequence ID" value="WOB41811.1"/>
    <property type="molecule type" value="Genomic_DNA"/>
</dbReference>
<feature type="domain" description="Cyclic nucleotide-binding" evidence="6">
    <location>
        <begin position="620"/>
        <end position="715"/>
    </location>
</feature>
<feature type="transmembrane region" description="Helical" evidence="5">
    <location>
        <begin position="196"/>
        <end position="214"/>
    </location>
</feature>
<dbReference type="Pfam" id="PF01740">
    <property type="entry name" value="STAS"/>
    <property type="match status" value="1"/>
</dbReference>
<evidence type="ECO:0000256" key="5">
    <source>
        <dbReference type="SAM" id="Phobius"/>
    </source>
</evidence>
<dbReference type="InterPro" id="IPR000595">
    <property type="entry name" value="cNMP-bd_dom"/>
</dbReference>
<feature type="transmembrane region" description="Helical" evidence="5">
    <location>
        <begin position="155"/>
        <end position="175"/>
    </location>
</feature>
<dbReference type="AlphaFoldDB" id="A0AA96Y2N8"/>
<dbReference type="InterPro" id="IPR014710">
    <property type="entry name" value="RmlC-like_jellyroll"/>
</dbReference>
<dbReference type="Pfam" id="PF00916">
    <property type="entry name" value="Sulfate_transp"/>
    <property type="match status" value="1"/>
</dbReference>
<dbReference type="SUPFAM" id="SSF52091">
    <property type="entry name" value="SpoIIaa-like"/>
    <property type="match status" value="1"/>
</dbReference>
<dbReference type="SMART" id="SM00100">
    <property type="entry name" value="cNMP"/>
    <property type="match status" value="1"/>
</dbReference>
<keyword evidence="2 5" id="KW-0812">Transmembrane</keyword>